<name>A0A835AE36_9POAL</name>
<dbReference type="Pfam" id="PF03087">
    <property type="entry name" value="BPS1"/>
    <property type="match status" value="1"/>
</dbReference>
<dbReference type="GO" id="GO:0048364">
    <property type="term" value="P:root development"/>
    <property type="evidence" value="ECO:0007669"/>
    <property type="project" value="InterPro"/>
</dbReference>
<keyword evidence="2" id="KW-1185">Reference proteome</keyword>
<dbReference type="InterPro" id="IPR004320">
    <property type="entry name" value="BPS1_pln"/>
</dbReference>
<organism evidence="1 2">
    <name type="scientific">Digitaria exilis</name>
    <dbReference type="NCBI Taxonomy" id="1010633"/>
    <lineage>
        <taxon>Eukaryota</taxon>
        <taxon>Viridiplantae</taxon>
        <taxon>Streptophyta</taxon>
        <taxon>Embryophyta</taxon>
        <taxon>Tracheophyta</taxon>
        <taxon>Spermatophyta</taxon>
        <taxon>Magnoliopsida</taxon>
        <taxon>Liliopsida</taxon>
        <taxon>Poales</taxon>
        <taxon>Poaceae</taxon>
        <taxon>PACMAD clade</taxon>
        <taxon>Panicoideae</taxon>
        <taxon>Panicodae</taxon>
        <taxon>Paniceae</taxon>
        <taxon>Anthephorinae</taxon>
        <taxon>Digitaria</taxon>
    </lineage>
</organism>
<proteinExistence type="predicted"/>
<dbReference type="PANTHER" id="PTHR33070">
    <property type="entry name" value="OS06G0725500 PROTEIN"/>
    <property type="match status" value="1"/>
</dbReference>
<dbReference type="AlphaFoldDB" id="A0A835AE36"/>
<protein>
    <submittedName>
        <fullName evidence="1">Uncharacterized protein</fullName>
    </submittedName>
</protein>
<dbReference type="EMBL" id="JACEFO010002617">
    <property type="protein sequence ID" value="KAF8653956.1"/>
    <property type="molecule type" value="Genomic_DNA"/>
</dbReference>
<dbReference type="Proteomes" id="UP000636709">
    <property type="component" value="Unassembled WGS sequence"/>
</dbReference>
<evidence type="ECO:0000313" key="2">
    <source>
        <dbReference type="Proteomes" id="UP000636709"/>
    </source>
</evidence>
<gene>
    <name evidence="1" type="ORF">HU200_062096</name>
</gene>
<dbReference type="PANTHER" id="PTHR33070:SF50">
    <property type="entry name" value="OS08G0553050 PROTEIN"/>
    <property type="match status" value="1"/>
</dbReference>
<dbReference type="OrthoDB" id="1701699at2759"/>
<sequence length="215" mass="23697">MACHLRSASVPSSPRSNDASVEEQLQSLKAAVSSPLATVETMVDGLAKLGSIYGLINELTCLPSSQRLQRKAVEDELERSVVLLDLCNVMQESLLELKATVQEMQLLLKRGDNAAVQAKVQSYARAAKKAQKQFKKINGQAAPDMEGCRMVKLLAEAREITVSMLDKWSLVSKPFQKKKIVCEEEQLQVLELDIMDLESGIDLTNSDTMRLASAF</sequence>
<reference evidence="1" key="1">
    <citation type="submission" date="2020-07" db="EMBL/GenBank/DDBJ databases">
        <title>Genome sequence and genetic diversity analysis of an under-domesticated orphan crop, white fonio (Digitaria exilis).</title>
        <authorList>
            <person name="Bennetzen J.L."/>
            <person name="Chen S."/>
            <person name="Ma X."/>
            <person name="Wang X."/>
            <person name="Yssel A.E.J."/>
            <person name="Chaluvadi S.R."/>
            <person name="Johnson M."/>
            <person name="Gangashetty P."/>
            <person name="Hamidou F."/>
            <person name="Sanogo M.D."/>
            <person name="Zwaenepoel A."/>
            <person name="Wallace J."/>
            <person name="Van De Peer Y."/>
            <person name="Van Deynze A."/>
        </authorList>
    </citation>
    <scope>NUCLEOTIDE SEQUENCE</scope>
    <source>
        <tissue evidence="1">Leaves</tissue>
    </source>
</reference>
<comment type="caution">
    <text evidence="1">The sequence shown here is derived from an EMBL/GenBank/DDBJ whole genome shotgun (WGS) entry which is preliminary data.</text>
</comment>
<dbReference type="GO" id="GO:0048367">
    <property type="term" value="P:shoot system development"/>
    <property type="evidence" value="ECO:0007669"/>
    <property type="project" value="InterPro"/>
</dbReference>
<accession>A0A835AE36</accession>
<evidence type="ECO:0000313" key="1">
    <source>
        <dbReference type="EMBL" id="KAF8653956.1"/>
    </source>
</evidence>